<keyword evidence="3" id="KW-0488">Methylation</keyword>
<dbReference type="Gene3D" id="3.30.450.20">
    <property type="entry name" value="PAS domain"/>
    <property type="match status" value="1"/>
</dbReference>
<dbReference type="Pfam" id="PF02743">
    <property type="entry name" value="dCache_1"/>
    <property type="match status" value="1"/>
</dbReference>
<dbReference type="PROSITE" id="PS50885">
    <property type="entry name" value="HAMP"/>
    <property type="match status" value="1"/>
</dbReference>
<evidence type="ECO:0000256" key="6">
    <source>
        <dbReference type="ARBA" id="ARBA00022989"/>
    </source>
</evidence>
<keyword evidence="15" id="KW-1185">Reference proteome</keyword>
<dbReference type="SMART" id="SM00283">
    <property type="entry name" value="MA"/>
    <property type="match status" value="1"/>
</dbReference>
<dbReference type="PRINTS" id="PR00260">
    <property type="entry name" value="CHEMTRNSDUCR"/>
</dbReference>
<dbReference type="SUPFAM" id="SSF58104">
    <property type="entry name" value="Methyl-accepting chemotaxis protein (MCP) signaling domain"/>
    <property type="match status" value="1"/>
</dbReference>
<protein>
    <submittedName>
        <fullName evidence="14">Methyl-accepting chemotaxis protein</fullName>
    </submittedName>
</protein>
<feature type="domain" description="HAMP" evidence="13">
    <location>
        <begin position="341"/>
        <end position="395"/>
    </location>
</feature>
<evidence type="ECO:0000256" key="4">
    <source>
        <dbReference type="ARBA" id="ARBA00022500"/>
    </source>
</evidence>
<evidence type="ECO:0000256" key="10">
    <source>
        <dbReference type="PROSITE-ProRule" id="PRU00284"/>
    </source>
</evidence>
<evidence type="ECO:0000256" key="9">
    <source>
        <dbReference type="ARBA" id="ARBA00029447"/>
    </source>
</evidence>
<keyword evidence="2" id="KW-1003">Cell membrane</keyword>
<evidence type="ECO:0000259" key="12">
    <source>
        <dbReference type="PROSITE" id="PS50111"/>
    </source>
</evidence>
<evidence type="ECO:0000313" key="15">
    <source>
        <dbReference type="Proteomes" id="UP001560296"/>
    </source>
</evidence>
<organism evidence="14 15">
    <name type="scientific">Pseudomonas zhanjiangensis</name>
    <dbReference type="NCBI Taxonomy" id="3239015"/>
    <lineage>
        <taxon>Bacteria</taxon>
        <taxon>Pseudomonadati</taxon>
        <taxon>Pseudomonadota</taxon>
        <taxon>Gammaproteobacteria</taxon>
        <taxon>Pseudomonadales</taxon>
        <taxon>Pseudomonadaceae</taxon>
        <taxon>Pseudomonas</taxon>
    </lineage>
</organism>
<evidence type="ECO:0000256" key="5">
    <source>
        <dbReference type="ARBA" id="ARBA00022692"/>
    </source>
</evidence>
<evidence type="ECO:0000256" key="8">
    <source>
        <dbReference type="ARBA" id="ARBA00023224"/>
    </source>
</evidence>
<dbReference type="Gene3D" id="1.10.287.950">
    <property type="entry name" value="Methyl-accepting chemotaxis protein"/>
    <property type="match status" value="1"/>
</dbReference>
<proteinExistence type="inferred from homology"/>
<dbReference type="InterPro" id="IPR004090">
    <property type="entry name" value="Chemotax_Me-accpt_rcpt"/>
</dbReference>
<reference evidence="14 15" key="1">
    <citation type="submission" date="2024-07" db="EMBL/GenBank/DDBJ databases">
        <authorList>
            <person name="Li M."/>
        </authorList>
    </citation>
    <scope>NUCLEOTIDE SEQUENCE [LARGE SCALE GENOMIC DNA]</scope>
    <source>
        <strain evidence="14 15">25A3E</strain>
    </source>
</reference>
<dbReference type="PROSITE" id="PS50111">
    <property type="entry name" value="CHEMOTAXIS_TRANSDUC_2"/>
    <property type="match status" value="1"/>
</dbReference>
<dbReference type="EMBL" id="JBFTEG010000020">
    <property type="protein sequence ID" value="MEX6504196.1"/>
    <property type="molecule type" value="Genomic_DNA"/>
</dbReference>
<sequence length="671" mass="70543">MPLMPVRLSQRLTLGSLLLLLLTALAVFAVMALRGQPRVVATSSQLIEQTGSAIVRQLALQLAGIEGVTASLAHLAEVLPKDEALYRASLPNLIDNQGDAAIAGGGIWPEPNAFSEGVARRSFFWARGSAGALEYSDDYNAADGPGYHNDAWYSGARSSAAGRCLWSEAYQDPVTGVPMVTCSVPYQQGGRFAGVATLDLRLDDLGKFLGAQGGVTGGYAFALDQAGNVLYFPGAERASAGDMLSFQKLSTNQPWLAPVAAALARPAPAGEVRNLDLDDDGQLQQPSRVSLFSMPGSGWTIGLVTPQERVTGLARALTWEILLFLLPLLALLLFFAWLAGHKLIAQLEETTAQIDALGQGQGHDGGALHIERADEIGALRAAVNRYAGQLRAMLQTIAGEAQRLQTEATQLAKLSHTLAGRAEQQRQENTQLAAAITEMSCSAQEVASNTNDCAQTAQQSLGIVQQGQLKVSANSQSIQALSGEIAGAAQVITRLEQDSQQVGAVLDVIKAISEQTNLLALNAAIEAARAGEQGRGFAVVADEVRTLAGKTQSSANEIGTMIATLQQASRQAVQAMQAGEARTEHAVGEAEGAAEALSSTVTSFEDISQRAQQIAVAAQQQSHVTQEINELAVRIHAISEDNARDAQALSQVSEAMEALSGRLASLSGSPT</sequence>
<comment type="subcellular location">
    <subcellularLocation>
        <location evidence="1">Cell membrane</location>
        <topology evidence="1">Multi-pass membrane protein</topology>
    </subcellularLocation>
</comment>
<evidence type="ECO:0000256" key="2">
    <source>
        <dbReference type="ARBA" id="ARBA00022475"/>
    </source>
</evidence>
<keyword evidence="7 11" id="KW-0472">Membrane</keyword>
<keyword evidence="6 11" id="KW-1133">Transmembrane helix</keyword>
<dbReference type="InterPro" id="IPR033479">
    <property type="entry name" value="dCache_1"/>
</dbReference>
<comment type="similarity">
    <text evidence="9">Belongs to the methyl-accepting chemotaxis (MCP) protein family.</text>
</comment>
<evidence type="ECO:0000313" key="14">
    <source>
        <dbReference type="EMBL" id="MEX6504196.1"/>
    </source>
</evidence>
<feature type="domain" description="Methyl-accepting transducer" evidence="12">
    <location>
        <begin position="400"/>
        <end position="636"/>
    </location>
</feature>
<feature type="transmembrane region" description="Helical" evidence="11">
    <location>
        <begin position="316"/>
        <end position="338"/>
    </location>
</feature>
<gene>
    <name evidence="14" type="ORF">AB5S05_19205</name>
</gene>
<dbReference type="InterPro" id="IPR003660">
    <property type="entry name" value="HAMP_dom"/>
</dbReference>
<evidence type="ECO:0000256" key="3">
    <source>
        <dbReference type="ARBA" id="ARBA00022481"/>
    </source>
</evidence>
<evidence type="ECO:0000256" key="1">
    <source>
        <dbReference type="ARBA" id="ARBA00004651"/>
    </source>
</evidence>
<dbReference type="Pfam" id="PF00015">
    <property type="entry name" value="MCPsignal"/>
    <property type="match status" value="1"/>
</dbReference>
<name>A0ABV3YXX7_9PSED</name>
<keyword evidence="4" id="KW-0145">Chemotaxis</keyword>
<keyword evidence="5 11" id="KW-0812">Transmembrane</keyword>
<dbReference type="PANTHER" id="PTHR32089:SF119">
    <property type="entry name" value="METHYL-ACCEPTING CHEMOTAXIS PROTEIN CTPL"/>
    <property type="match status" value="1"/>
</dbReference>
<evidence type="ECO:0000256" key="7">
    <source>
        <dbReference type="ARBA" id="ARBA00023136"/>
    </source>
</evidence>
<keyword evidence="8 10" id="KW-0807">Transducer</keyword>
<accession>A0ABV3YXX7</accession>
<dbReference type="Proteomes" id="UP001560296">
    <property type="component" value="Unassembled WGS sequence"/>
</dbReference>
<evidence type="ECO:0000256" key="11">
    <source>
        <dbReference type="SAM" id="Phobius"/>
    </source>
</evidence>
<evidence type="ECO:0000259" key="13">
    <source>
        <dbReference type="PROSITE" id="PS50885"/>
    </source>
</evidence>
<comment type="caution">
    <text evidence="14">The sequence shown here is derived from an EMBL/GenBank/DDBJ whole genome shotgun (WGS) entry which is preliminary data.</text>
</comment>
<dbReference type="CDD" id="cd12913">
    <property type="entry name" value="PDC1_MCP_like"/>
    <property type="match status" value="1"/>
</dbReference>
<dbReference type="CDD" id="cd11386">
    <property type="entry name" value="MCP_signal"/>
    <property type="match status" value="1"/>
</dbReference>
<dbReference type="SMART" id="SM00304">
    <property type="entry name" value="HAMP"/>
    <property type="match status" value="2"/>
</dbReference>
<dbReference type="InterPro" id="IPR004089">
    <property type="entry name" value="MCPsignal_dom"/>
</dbReference>
<dbReference type="PANTHER" id="PTHR32089">
    <property type="entry name" value="METHYL-ACCEPTING CHEMOTAXIS PROTEIN MCPB"/>
    <property type="match status" value="1"/>
</dbReference>